<name>A0A8J2IYB8_9HEXA</name>
<keyword evidence="3" id="KW-1185">Reference proteome</keyword>
<gene>
    <name evidence="2" type="ORF">AFUS01_LOCUS769</name>
</gene>
<organism evidence="2 3">
    <name type="scientific">Allacma fusca</name>
    <dbReference type="NCBI Taxonomy" id="39272"/>
    <lineage>
        <taxon>Eukaryota</taxon>
        <taxon>Metazoa</taxon>
        <taxon>Ecdysozoa</taxon>
        <taxon>Arthropoda</taxon>
        <taxon>Hexapoda</taxon>
        <taxon>Collembola</taxon>
        <taxon>Symphypleona</taxon>
        <taxon>Sminthuridae</taxon>
        <taxon>Allacma</taxon>
    </lineage>
</organism>
<proteinExistence type="predicted"/>
<dbReference type="Pfam" id="PF08393">
    <property type="entry name" value="DHC_N2"/>
    <property type="match status" value="1"/>
</dbReference>
<dbReference type="GO" id="GO:0045505">
    <property type="term" value="F:dynein intermediate chain binding"/>
    <property type="evidence" value="ECO:0007669"/>
    <property type="project" value="InterPro"/>
</dbReference>
<feature type="domain" description="Dynein heavy chain linker" evidence="1">
    <location>
        <begin position="572"/>
        <end position="676"/>
    </location>
</feature>
<reference evidence="2" key="1">
    <citation type="submission" date="2021-06" db="EMBL/GenBank/DDBJ databases">
        <authorList>
            <person name="Hodson N. C."/>
            <person name="Mongue J. A."/>
            <person name="Jaron S. K."/>
        </authorList>
    </citation>
    <scope>NUCLEOTIDE SEQUENCE</scope>
</reference>
<dbReference type="Proteomes" id="UP000708208">
    <property type="component" value="Unassembled WGS sequence"/>
</dbReference>
<feature type="non-terminal residue" evidence="2">
    <location>
        <position position="1"/>
    </location>
</feature>
<dbReference type="PANTHER" id="PTHR22878:SF71">
    <property type="entry name" value="DYNEIN, AXONEMAL, HEAVY CHAIN 3"/>
    <property type="match status" value="1"/>
</dbReference>
<dbReference type="InterPro" id="IPR026983">
    <property type="entry name" value="DHC"/>
</dbReference>
<dbReference type="InterPro" id="IPR013602">
    <property type="entry name" value="Dynein_heavy_linker"/>
</dbReference>
<dbReference type="PANTHER" id="PTHR22878">
    <property type="entry name" value="DYNEIN HEAVY CHAIN 6, AXONEMAL-LIKE-RELATED"/>
    <property type="match status" value="1"/>
</dbReference>
<dbReference type="GO" id="GO:0051959">
    <property type="term" value="F:dynein light intermediate chain binding"/>
    <property type="evidence" value="ECO:0007669"/>
    <property type="project" value="InterPro"/>
</dbReference>
<accession>A0A8J2IYB8</accession>
<dbReference type="OrthoDB" id="447173at2759"/>
<sequence>WTLKKTVVDYILMDEGERERLSIVSVPREYPRSVVRAAVPWHSRYQVCRESIRHFWFNSHPVIVGIRKLWDSRYSTHRILNLTKLKGALFPMTPVELSKLVKTLTSEGRSVLSKSWLMDVANLFADMKYSWIYMVPENKSGSLQELTKFFACACALMSRELRSTVRSTLEEVVEFFTSYQDGNNYEQFGEYHESLYLRVPIITITLCASSTAPHIRFNPSMEDCKPGERKKNETGCISVVVRLLTEIVAAGKMMPRVEKVLFPDLYKQELYLLPMALHEKAIKTLFKKTTAIIRTNLFGPTFYARFYDKYTWLLDGTAELELQQFLTKNPNFKLMALKIEEYQDLIDEIASLPRSVSLNFMYLDCGKFNDELCDRLGKLISKIVEGEVGKNRILNAAICRSFEEMSTKTSERVETTAELVALTNYMNICISDTFYRLKSNILESMHRLLFLLDYHIFTTKELQIHNTVFHWPSGMREVFDQNGMRLQHKRDQAEEKLDEDKSVFEKNLLKYIDELKKYKTMESQFLEKEDMRVNAEALTVLNEEIQNCILISEQLNEEERLLDQIPSAFNHLKTCTQAIEPYYKLWTTAYDFHRKYEKWFEGPFMGLDADSIVEEVDYMLKLMYKLSKTFSDLPGPKRVADTIRGKIERFRQHLPLLVTICNPGIRDRHWAEASLIIKYI</sequence>
<evidence type="ECO:0000259" key="1">
    <source>
        <dbReference type="Pfam" id="PF08393"/>
    </source>
</evidence>
<comment type="caution">
    <text evidence="2">The sequence shown here is derived from an EMBL/GenBank/DDBJ whole genome shotgun (WGS) entry which is preliminary data.</text>
</comment>
<dbReference type="GO" id="GO:0007018">
    <property type="term" value="P:microtubule-based movement"/>
    <property type="evidence" value="ECO:0007669"/>
    <property type="project" value="InterPro"/>
</dbReference>
<dbReference type="GO" id="GO:0030286">
    <property type="term" value="C:dynein complex"/>
    <property type="evidence" value="ECO:0007669"/>
    <property type="project" value="InterPro"/>
</dbReference>
<dbReference type="EMBL" id="CAJVCH010004087">
    <property type="protein sequence ID" value="CAG7651635.1"/>
    <property type="molecule type" value="Genomic_DNA"/>
</dbReference>
<evidence type="ECO:0000313" key="3">
    <source>
        <dbReference type="Proteomes" id="UP000708208"/>
    </source>
</evidence>
<dbReference type="AlphaFoldDB" id="A0A8J2IYB8"/>
<evidence type="ECO:0000313" key="2">
    <source>
        <dbReference type="EMBL" id="CAG7651635.1"/>
    </source>
</evidence>
<protein>
    <recommendedName>
        <fullName evidence="1">Dynein heavy chain linker domain-containing protein</fullName>
    </recommendedName>
</protein>